<organism evidence="2 3">
    <name type="scientific">Phytophthora fragariae</name>
    <dbReference type="NCBI Taxonomy" id="53985"/>
    <lineage>
        <taxon>Eukaryota</taxon>
        <taxon>Sar</taxon>
        <taxon>Stramenopiles</taxon>
        <taxon>Oomycota</taxon>
        <taxon>Peronosporomycetes</taxon>
        <taxon>Peronosporales</taxon>
        <taxon>Peronosporaceae</taxon>
        <taxon>Phytophthora</taxon>
    </lineage>
</organism>
<name>A0A6A3F9I0_9STRA</name>
<dbReference type="EMBL" id="QXGF01000423">
    <property type="protein sequence ID" value="KAE8940460.1"/>
    <property type="molecule type" value="Genomic_DNA"/>
</dbReference>
<dbReference type="AlphaFoldDB" id="A0A6A3F9I0"/>
<dbReference type="GO" id="GO:0046983">
    <property type="term" value="F:protein dimerization activity"/>
    <property type="evidence" value="ECO:0007669"/>
    <property type="project" value="InterPro"/>
</dbReference>
<sequence>MRNATRWSSTFAMLERYDKLHPVLLTLDHATVTNHGIAKVLLSEEEEAARANALHQILKELNEVTKALQDSTLTLVGGRRAFDLVASKYPRMADRLASDAPVVNNPDLERGIVKIILGSRLNAREQAACASFKSSDGDAATDQTSRSFLASAFKKTHKSRAPVYMPLDWVPPTSNECERFFSQAKLVYSDLRKSMDPDTLEVLMFLSFNKD</sequence>
<dbReference type="Proteomes" id="UP000429523">
    <property type="component" value="Unassembled WGS sequence"/>
</dbReference>
<feature type="domain" description="HAT C-terminal dimerisation" evidence="1">
    <location>
        <begin position="170"/>
        <end position="207"/>
    </location>
</feature>
<dbReference type="PANTHER" id="PTHR40866:SF1">
    <property type="entry name" value="BED-TYPE DOMAIN-CONTAINING PROTEIN"/>
    <property type="match status" value="1"/>
</dbReference>
<evidence type="ECO:0000313" key="3">
    <source>
        <dbReference type="Proteomes" id="UP000429523"/>
    </source>
</evidence>
<dbReference type="Pfam" id="PF05699">
    <property type="entry name" value="Dimer_Tnp_hAT"/>
    <property type="match status" value="1"/>
</dbReference>
<dbReference type="PANTHER" id="PTHR40866">
    <property type="entry name" value="BED-TYPE DOMAIN-CONTAINING PROTEIN"/>
    <property type="match status" value="1"/>
</dbReference>
<gene>
    <name evidence="2" type="ORF">PF009_g9709</name>
</gene>
<reference evidence="2 3" key="1">
    <citation type="submission" date="2018-08" db="EMBL/GenBank/DDBJ databases">
        <title>Genomic investigation of the strawberry pathogen Phytophthora fragariae indicates pathogenicity is determined by transcriptional variation in three key races.</title>
        <authorList>
            <person name="Adams T.M."/>
            <person name="Armitage A.D."/>
            <person name="Sobczyk M.K."/>
            <person name="Bates H.J."/>
            <person name="Dunwell J.M."/>
            <person name="Nellist C.F."/>
            <person name="Harrison R.J."/>
        </authorList>
    </citation>
    <scope>NUCLEOTIDE SEQUENCE [LARGE SCALE GENOMIC DNA]</scope>
    <source>
        <strain evidence="2 3">NOV-9</strain>
    </source>
</reference>
<dbReference type="InterPro" id="IPR008906">
    <property type="entry name" value="HATC_C_dom"/>
</dbReference>
<dbReference type="SUPFAM" id="SSF53098">
    <property type="entry name" value="Ribonuclease H-like"/>
    <property type="match status" value="1"/>
</dbReference>
<dbReference type="InterPro" id="IPR012337">
    <property type="entry name" value="RNaseH-like_sf"/>
</dbReference>
<comment type="caution">
    <text evidence="2">The sequence shown here is derived from an EMBL/GenBank/DDBJ whole genome shotgun (WGS) entry which is preliminary data.</text>
</comment>
<accession>A0A6A3F9I0</accession>
<proteinExistence type="predicted"/>
<evidence type="ECO:0000259" key="1">
    <source>
        <dbReference type="Pfam" id="PF05699"/>
    </source>
</evidence>
<protein>
    <recommendedName>
        <fullName evidence="1">HAT C-terminal dimerisation domain-containing protein</fullName>
    </recommendedName>
</protein>
<evidence type="ECO:0000313" key="2">
    <source>
        <dbReference type="EMBL" id="KAE8940460.1"/>
    </source>
</evidence>